<dbReference type="InterPro" id="IPR047122">
    <property type="entry name" value="Trans-enoyl_RdTase-like"/>
</dbReference>
<evidence type="ECO:0000256" key="1">
    <source>
        <dbReference type="ARBA" id="ARBA00008072"/>
    </source>
</evidence>
<dbReference type="EMBL" id="JAAMPI010000914">
    <property type="protein sequence ID" value="KAF4627764.1"/>
    <property type="molecule type" value="Genomic_DNA"/>
</dbReference>
<dbReference type="Gene3D" id="3.90.180.10">
    <property type="entry name" value="Medium-chain alcohol dehydrogenases, catalytic domain"/>
    <property type="match status" value="1"/>
</dbReference>
<dbReference type="Pfam" id="PF08240">
    <property type="entry name" value="ADH_N"/>
    <property type="match status" value="1"/>
</dbReference>
<feature type="domain" description="Alcohol dehydrogenase-like N-terminal" evidence="4">
    <location>
        <begin position="27"/>
        <end position="83"/>
    </location>
</feature>
<evidence type="ECO:0000259" key="4">
    <source>
        <dbReference type="Pfam" id="PF08240"/>
    </source>
</evidence>
<comment type="similarity">
    <text evidence="1">Belongs to the zinc-containing alcohol dehydrogenase family.</text>
</comment>
<evidence type="ECO:0000313" key="6">
    <source>
        <dbReference type="Proteomes" id="UP000566819"/>
    </source>
</evidence>
<evidence type="ECO:0000313" key="5">
    <source>
        <dbReference type="EMBL" id="KAF4627764.1"/>
    </source>
</evidence>
<organism evidence="5 6">
    <name type="scientific">Cudoniella acicularis</name>
    <dbReference type="NCBI Taxonomy" id="354080"/>
    <lineage>
        <taxon>Eukaryota</taxon>
        <taxon>Fungi</taxon>
        <taxon>Dikarya</taxon>
        <taxon>Ascomycota</taxon>
        <taxon>Pezizomycotina</taxon>
        <taxon>Leotiomycetes</taxon>
        <taxon>Helotiales</taxon>
        <taxon>Tricladiaceae</taxon>
        <taxon>Cudoniella</taxon>
    </lineage>
</organism>
<evidence type="ECO:0000256" key="2">
    <source>
        <dbReference type="ARBA" id="ARBA00023002"/>
    </source>
</evidence>
<keyword evidence="6" id="KW-1185">Reference proteome</keyword>
<gene>
    <name evidence="5" type="ORF">G7Y89_g10386</name>
</gene>
<reference evidence="5 6" key="1">
    <citation type="submission" date="2020-03" db="EMBL/GenBank/DDBJ databases">
        <title>Draft Genome Sequence of Cudoniella acicularis.</title>
        <authorList>
            <person name="Buettner E."/>
            <person name="Kellner H."/>
        </authorList>
    </citation>
    <scope>NUCLEOTIDE SEQUENCE [LARGE SCALE GENOMIC DNA]</scope>
    <source>
        <strain evidence="5 6">DSM 108380</strain>
    </source>
</reference>
<accession>A0A8H4W1N7</accession>
<evidence type="ECO:0000256" key="3">
    <source>
        <dbReference type="SAM" id="MobiDB-lite"/>
    </source>
</evidence>
<sequence length="134" mass="14384">MSKNHAIVVEKPGEAIKTEVSIPKLRDDYILVKVKAVALNPTDWKHVDFLASHGARIGCDYSGVVEEVGSKVIKDFKKGDRVTGMVHGVLDKLSTNPSNSPYQPTPPQPKSPSSSMAAAAQPALSQSNSRSFQA</sequence>
<name>A0A8H4W1N7_9HELO</name>
<keyword evidence="2" id="KW-0560">Oxidoreductase</keyword>
<feature type="compositionally biased region" description="Low complexity" evidence="3">
    <location>
        <begin position="111"/>
        <end position="134"/>
    </location>
</feature>
<dbReference type="InterPro" id="IPR013154">
    <property type="entry name" value="ADH-like_N"/>
</dbReference>
<dbReference type="GO" id="GO:0016651">
    <property type="term" value="F:oxidoreductase activity, acting on NAD(P)H"/>
    <property type="evidence" value="ECO:0007669"/>
    <property type="project" value="InterPro"/>
</dbReference>
<comment type="caution">
    <text evidence="5">The sequence shown here is derived from an EMBL/GenBank/DDBJ whole genome shotgun (WGS) entry which is preliminary data.</text>
</comment>
<dbReference type="Proteomes" id="UP000566819">
    <property type="component" value="Unassembled WGS sequence"/>
</dbReference>
<dbReference type="OrthoDB" id="48317at2759"/>
<proteinExistence type="inferred from homology"/>
<protein>
    <recommendedName>
        <fullName evidence="4">Alcohol dehydrogenase-like N-terminal domain-containing protein</fullName>
    </recommendedName>
</protein>
<dbReference type="SUPFAM" id="SSF50129">
    <property type="entry name" value="GroES-like"/>
    <property type="match status" value="1"/>
</dbReference>
<dbReference type="PANTHER" id="PTHR45348">
    <property type="entry name" value="HYPOTHETICAL OXIDOREDUCTASE (EUROFUNG)"/>
    <property type="match status" value="1"/>
</dbReference>
<dbReference type="PANTHER" id="PTHR45348:SF2">
    <property type="entry name" value="ZINC-TYPE ALCOHOL DEHYDROGENASE-LIKE PROTEIN C2E1P3.01"/>
    <property type="match status" value="1"/>
</dbReference>
<dbReference type="AlphaFoldDB" id="A0A8H4W1N7"/>
<dbReference type="InterPro" id="IPR011032">
    <property type="entry name" value="GroES-like_sf"/>
</dbReference>
<feature type="region of interest" description="Disordered" evidence="3">
    <location>
        <begin position="91"/>
        <end position="134"/>
    </location>
</feature>